<feature type="transmembrane region" description="Helical" evidence="7">
    <location>
        <begin position="442"/>
        <end position="463"/>
    </location>
</feature>
<evidence type="ECO:0000256" key="2">
    <source>
        <dbReference type="ARBA" id="ARBA00012944"/>
    </source>
</evidence>
<dbReference type="PANTHER" id="PTHR22773">
    <property type="entry name" value="NADH DEHYDROGENASE"/>
    <property type="match status" value="1"/>
</dbReference>
<keyword evidence="3 7" id="KW-0812">Transmembrane</keyword>
<evidence type="ECO:0000259" key="8">
    <source>
        <dbReference type="Pfam" id="PF00361"/>
    </source>
</evidence>
<feature type="transmembrane region" description="Helical" evidence="7">
    <location>
        <begin position="139"/>
        <end position="157"/>
    </location>
</feature>
<evidence type="ECO:0000256" key="1">
    <source>
        <dbReference type="ARBA" id="ARBA00004141"/>
    </source>
</evidence>
<protein>
    <recommendedName>
        <fullName evidence="2">NADH:ubiquinone reductase (H(+)-translocating)</fullName>
        <ecNumber evidence="2">7.1.1.2</ecNumber>
    </recommendedName>
</protein>
<dbReference type="EC" id="7.1.1.2" evidence="2"/>
<feature type="domain" description="NADH:quinone oxidoreductase/Mrp antiporter transmembrane" evidence="8">
    <location>
        <begin position="158"/>
        <end position="456"/>
    </location>
</feature>
<keyword evidence="9" id="KW-0496">Mitochondrion</keyword>
<comment type="catalytic activity">
    <reaction evidence="6">
        <text>a ubiquinone + NADH + 5 H(+)(in) = a ubiquinol + NAD(+) + 4 H(+)(out)</text>
        <dbReference type="Rhea" id="RHEA:29091"/>
        <dbReference type="Rhea" id="RHEA-COMP:9565"/>
        <dbReference type="Rhea" id="RHEA-COMP:9566"/>
        <dbReference type="ChEBI" id="CHEBI:15378"/>
        <dbReference type="ChEBI" id="CHEBI:16389"/>
        <dbReference type="ChEBI" id="CHEBI:17976"/>
        <dbReference type="ChEBI" id="CHEBI:57540"/>
        <dbReference type="ChEBI" id="CHEBI:57945"/>
        <dbReference type="EC" id="7.1.1.2"/>
    </reaction>
</comment>
<dbReference type="Pfam" id="PF00361">
    <property type="entry name" value="Proton_antipo_M"/>
    <property type="match status" value="1"/>
</dbReference>
<feature type="transmembrane region" description="Helical" evidence="7">
    <location>
        <begin position="192"/>
        <end position="218"/>
    </location>
</feature>
<comment type="subcellular location">
    <subcellularLocation>
        <location evidence="1">Membrane</location>
        <topology evidence="1">Multi-pass membrane protein</topology>
    </subcellularLocation>
</comment>
<evidence type="ECO:0000256" key="4">
    <source>
        <dbReference type="ARBA" id="ARBA00022989"/>
    </source>
</evidence>
<evidence type="ECO:0000256" key="5">
    <source>
        <dbReference type="ARBA" id="ARBA00023136"/>
    </source>
</evidence>
<geneLocation type="mitochondrion" evidence="9"/>
<feature type="transmembrane region" description="Helical" evidence="7">
    <location>
        <begin position="341"/>
        <end position="357"/>
    </location>
</feature>
<feature type="transmembrane region" description="Helical" evidence="7">
    <location>
        <begin position="316"/>
        <end position="334"/>
    </location>
</feature>
<dbReference type="GO" id="GO:0042773">
    <property type="term" value="P:ATP synthesis coupled electron transport"/>
    <property type="evidence" value="ECO:0007669"/>
    <property type="project" value="InterPro"/>
</dbReference>
<evidence type="ECO:0000256" key="3">
    <source>
        <dbReference type="ARBA" id="ARBA00022692"/>
    </source>
</evidence>
<feature type="transmembrane region" description="Helical" evidence="7">
    <location>
        <begin position="258"/>
        <end position="280"/>
    </location>
</feature>
<name>A0A6M4RG92_9CNID</name>
<dbReference type="InterPro" id="IPR001750">
    <property type="entry name" value="ND/Mrp_TM"/>
</dbReference>
<evidence type="ECO:0000256" key="6">
    <source>
        <dbReference type="ARBA" id="ARBA00049551"/>
    </source>
</evidence>
<dbReference type="GO" id="GO:0016020">
    <property type="term" value="C:membrane"/>
    <property type="evidence" value="ECO:0007669"/>
    <property type="project" value="UniProtKB-SubCell"/>
</dbReference>
<sequence>MGELLILSIIILGLVVYSVNGFPLKLSILTLLVISGWGFSEGAGIFNLFPIELLQSLFYELPLKGYNGLLTVNSWAEATKLIIIIGSVAVLLMVDPFFQRKEGTFVVRNRTTNVDETESSLRTRWDDLRSNGESPQTEAHTPVLILMVTLGGVLLVLSSNWLSVYLAIELPTLSLFILAAQKRGSGHSAESGLKYFVLGALSSGLFLFGCALLCGLTGGASIPCIDLVLNQGVAQTLDSAVDQVGPLSSDPSGVMTPIGSLLITVALLFKLSAAPFHMWAPDVYDGAPTTTTALLATVPKVAIFSILVSIGPVVNILLIGAVFSMVVGAIGALNQTKVKRLLAYSGIGHMGFVLWGIEIGSFESVLASLVYMILYVTMSICIFAIILALGVVKNLIVEFSGLSRREPVLALTLALTLLSIAGIPPLVGFLSKWLVLLSGVVYQYYLVSILAVICSVVAGVYYVRIVKIIYFQADSSLLIGPKTLQKENRVNLRKSLLIGASLYPIGFTIVSPNLLLQVAHWATVGLF</sequence>
<dbReference type="InterPro" id="IPR010096">
    <property type="entry name" value="NADH-Q_OxRdtase_suN/2"/>
</dbReference>
<dbReference type="AlphaFoldDB" id="A0A6M4RG92"/>
<dbReference type="EMBL" id="MT318846">
    <property type="protein sequence ID" value="QJS34506.1"/>
    <property type="molecule type" value="Genomic_DNA"/>
</dbReference>
<evidence type="ECO:0000313" key="9">
    <source>
        <dbReference type="EMBL" id="QJS34506.1"/>
    </source>
</evidence>
<feature type="transmembrane region" description="Helical" evidence="7">
    <location>
        <begin position="408"/>
        <end position="430"/>
    </location>
</feature>
<reference evidence="9" key="1">
    <citation type="submission" date="2020-04" db="EMBL/GenBank/DDBJ databases">
        <title>Phylogenetics and mitogenome organisation in black corals (Anthozoa: Hexacorallia: Antipatharia): An order-wide survey inferred from complete mitochondrial genomes.</title>
        <authorList>
            <person name="Barrett N.J."/>
            <person name="Hogan R."/>
            <person name="Allcock L."/>
            <person name="Molodtsova T.N."/>
            <person name="Hopkins K.P."/>
            <person name="Wheeler A.J."/>
            <person name="Yesson C."/>
        </authorList>
    </citation>
    <scope>NUCLEOTIDE SEQUENCE</scope>
</reference>
<keyword evidence="5 7" id="KW-0472">Membrane</keyword>
<gene>
    <name evidence="9" type="primary">ND2</name>
</gene>
<keyword evidence="4 7" id="KW-1133">Transmembrane helix</keyword>
<dbReference type="GO" id="GO:0008137">
    <property type="term" value="F:NADH dehydrogenase (ubiquinone) activity"/>
    <property type="evidence" value="ECO:0007669"/>
    <property type="project" value="UniProtKB-EC"/>
</dbReference>
<feature type="transmembrane region" description="Helical" evidence="7">
    <location>
        <begin position="369"/>
        <end position="396"/>
    </location>
</feature>
<organism evidence="9">
    <name type="scientific">Leiopathes cf. glaberrima NB-2020</name>
    <dbReference type="NCBI Taxonomy" id="2733768"/>
    <lineage>
        <taxon>Eukaryota</taxon>
        <taxon>Metazoa</taxon>
        <taxon>Cnidaria</taxon>
        <taxon>Anthozoa</taxon>
        <taxon>Hexacorallia</taxon>
        <taxon>Antipatharia</taxon>
        <taxon>Antipathidae</taxon>
        <taxon>Leiopathes</taxon>
    </lineage>
</organism>
<feature type="transmembrane region" description="Helical" evidence="7">
    <location>
        <begin position="78"/>
        <end position="98"/>
    </location>
</feature>
<proteinExistence type="inferred from homology"/>
<feature type="transmembrane region" description="Helical" evidence="7">
    <location>
        <begin position="496"/>
        <end position="519"/>
    </location>
</feature>
<accession>A0A6M4RG92</accession>
<evidence type="ECO:0000256" key="7">
    <source>
        <dbReference type="SAM" id="Phobius"/>
    </source>
</evidence>
<dbReference type="HAMAP" id="MF_00445">
    <property type="entry name" value="NDH1_NuoN_1"/>
    <property type="match status" value="1"/>
</dbReference>